<evidence type="ECO:0000256" key="2">
    <source>
        <dbReference type="SAM" id="Phobius"/>
    </source>
</evidence>
<dbReference type="Proteomes" id="UP000177027">
    <property type="component" value="Unassembled WGS sequence"/>
</dbReference>
<evidence type="ECO:0008006" key="5">
    <source>
        <dbReference type="Google" id="ProtNLM"/>
    </source>
</evidence>
<keyword evidence="2" id="KW-1133">Transmembrane helix</keyword>
<comment type="caution">
    <text evidence="3">The sequence shown here is derived from an EMBL/GenBank/DDBJ whole genome shotgun (WGS) entry which is preliminary data.</text>
</comment>
<dbReference type="Pfam" id="PF07963">
    <property type="entry name" value="N_methyl"/>
    <property type="match status" value="1"/>
</dbReference>
<keyword evidence="2" id="KW-0472">Membrane</keyword>
<dbReference type="SUPFAM" id="SSF54523">
    <property type="entry name" value="Pili subunits"/>
    <property type="match status" value="1"/>
</dbReference>
<reference evidence="3 4" key="1">
    <citation type="journal article" date="2016" name="Nat. Commun.">
        <title>Thousands of microbial genomes shed light on interconnected biogeochemical processes in an aquifer system.</title>
        <authorList>
            <person name="Anantharaman K."/>
            <person name="Brown C.T."/>
            <person name="Hug L.A."/>
            <person name="Sharon I."/>
            <person name="Castelle C.J."/>
            <person name="Probst A.J."/>
            <person name="Thomas B.C."/>
            <person name="Singh A."/>
            <person name="Wilkins M.J."/>
            <person name="Karaoz U."/>
            <person name="Brodie E.L."/>
            <person name="Williams K.H."/>
            <person name="Hubbard S.S."/>
            <person name="Banfield J.F."/>
        </authorList>
    </citation>
    <scope>NUCLEOTIDE SEQUENCE [LARGE SCALE GENOMIC DNA]</scope>
</reference>
<protein>
    <recommendedName>
        <fullName evidence="5">Type II secretion system protein GspG C-terminal domain-containing protein</fullName>
    </recommendedName>
</protein>
<evidence type="ECO:0000313" key="3">
    <source>
        <dbReference type="EMBL" id="OGK28818.1"/>
    </source>
</evidence>
<feature type="compositionally biased region" description="Gly residues" evidence="1">
    <location>
        <begin position="187"/>
        <end position="199"/>
    </location>
</feature>
<dbReference type="PROSITE" id="PS00409">
    <property type="entry name" value="PROKAR_NTER_METHYL"/>
    <property type="match status" value="1"/>
</dbReference>
<feature type="transmembrane region" description="Helical" evidence="2">
    <location>
        <begin position="12"/>
        <end position="32"/>
    </location>
</feature>
<dbReference type="InterPro" id="IPR012902">
    <property type="entry name" value="N_methyl_site"/>
</dbReference>
<dbReference type="AlphaFoldDB" id="A0A1F7HC93"/>
<organism evidence="3 4">
    <name type="scientific">Candidatus Roizmanbacteria bacterium RIFCSPHIGHO2_02_FULL_40_9</name>
    <dbReference type="NCBI Taxonomy" id="1802042"/>
    <lineage>
        <taxon>Bacteria</taxon>
        <taxon>Candidatus Roizmaniibacteriota</taxon>
    </lineage>
</organism>
<feature type="compositionally biased region" description="Gly residues" evidence="1">
    <location>
        <begin position="169"/>
        <end position="178"/>
    </location>
</feature>
<evidence type="ECO:0000256" key="1">
    <source>
        <dbReference type="SAM" id="MobiDB-lite"/>
    </source>
</evidence>
<dbReference type="EMBL" id="MFZS01000027">
    <property type="protein sequence ID" value="OGK28818.1"/>
    <property type="molecule type" value="Genomic_DNA"/>
</dbReference>
<dbReference type="Gene3D" id="3.30.700.10">
    <property type="entry name" value="Glycoprotein, Type 4 Pilin"/>
    <property type="match status" value="1"/>
</dbReference>
<gene>
    <name evidence="3" type="ORF">A3D06_02060</name>
</gene>
<keyword evidence="2" id="KW-0812">Transmembrane</keyword>
<name>A0A1F7HC93_9BACT</name>
<accession>A0A1F7HC93</accession>
<sequence length="334" mass="35590">MLTNDRKGFTLIELLIVVAVIIVLVVIALMLINPTRQRQRLYDVQRKRDLTRLKVLYEDFYLNRQEYPRGEDICYDDPVNNGGVCSCHLCGLVKNASVFAPLVHVLYCDPEHPVREYLYEYDCSSGTSIAPQWYRIYAQLTGSNSCSFGVTNQPDYTLEPYPNSCENPGGTGGSGGEGNPEATPTPGSGGGGDGGGGGSPTDTPSPTSPAPTLPACPNDPTPKYCILGGVCNICGSFGNCLQSSSCDQPAQLYSNSVCTNACQAGQSGPTSTPPPTPTTFPWGDCPLDPTPKYCVTGSTCNNCGGFNNCMSQGVCNSPLQLYGNDTCNGLCYEE</sequence>
<feature type="region of interest" description="Disordered" evidence="1">
    <location>
        <begin position="159"/>
        <end position="213"/>
    </location>
</feature>
<proteinExistence type="predicted"/>
<dbReference type="InterPro" id="IPR045584">
    <property type="entry name" value="Pilin-like"/>
</dbReference>
<evidence type="ECO:0000313" key="4">
    <source>
        <dbReference type="Proteomes" id="UP000177027"/>
    </source>
</evidence>